<reference evidence="2 3" key="1">
    <citation type="submission" date="2014-07" db="EMBL/GenBank/DDBJ databases">
        <title>Methanogenic archaea and the global carbon cycle.</title>
        <authorList>
            <person name="Henriksen J.R."/>
            <person name="Luke J."/>
            <person name="Reinhart S."/>
            <person name="Benedict M.N."/>
            <person name="Youngblut N.D."/>
            <person name="Metcalf M.E."/>
            <person name="Whitaker R.J."/>
            <person name="Metcalf W.W."/>
        </authorList>
    </citation>
    <scope>NUCLEOTIDE SEQUENCE [LARGE SCALE GENOMIC DNA]</scope>
    <source>
        <strain evidence="2 3">C16</strain>
    </source>
</reference>
<dbReference type="EMBL" id="CP009514">
    <property type="protein sequence ID" value="AKB71445.1"/>
    <property type="molecule type" value="Genomic_DNA"/>
</dbReference>
<protein>
    <submittedName>
        <fullName evidence="2">Abortive infection protein, putative</fullName>
    </submittedName>
</protein>
<name>A0A0E3WPK3_METMZ</name>
<feature type="domain" description="ATPase AAA-type core" evidence="1">
    <location>
        <begin position="62"/>
        <end position="375"/>
    </location>
</feature>
<evidence type="ECO:0000259" key="1">
    <source>
        <dbReference type="Pfam" id="PF13304"/>
    </source>
</evidence>
<dbReference type="AlphaFoldDB" id="A0A0E3WPK3"/>
<dbReference type="Proteomes" id="UP000033071">
    <property type="component" value="Chromosome"/>
</dbReference>
<dbReference type="KEGG" id="mmac:MSMAC_1555"/>
<accession>A0A0E3WPK3</accession>
<gene>
    <name evidence="2" type="ORF">MSMAC_1555</name>
</gene>
<sequence>MLIEFSIENFRSLKDNFSFNMIASKSDRFLESNLILGTEAIKMDGDITRNSLGKDTNLLRSAAIYGANASGKSNSLIALSFLKYIITSSIKNMPGDKIAFEPFKLDKKYLSKPCKFDINFISEGIRYNYGASFTDEKVIDEYLYYYPRGSIATIFERKDTDKYNFTVDVSRQKRISEDTIENVFYLASSSQRNYDRTTKAFKWFKEILTTINSKRNSLGYTLKLVDTNKDIEQKITRILHYADFGISNFESKFEDVPYENLPDDVKTSKDIVGKTAEVFKTAEIKLFHKGIDENNNDTQISFELEEESDGTQKMFSLLGPWIDSLNKGLVLVIDELDCELHPLLCELLIKTFNSPEFNRYNAQLIFSAHNTYLMNSELLRRDQIWFTEKDVDTGNTDIYSLLEYKQRHGANFEKSYLNGKYGAIPYIMEEYRDIFGIKDA</sequence>
<dbReference type="PATRIC" id="fig|1434113.4.peg.1947"/>
<dbReference type="SUPFAM" id="SSF52540">
    <property type="entry name" value="P-loop containing nucleoside triphosphate hydrolases"/>
    <property type="match status" value="1"/>
</dbReference>
<organism evidence="2 3">
    <name type="scientific">Methanosarcina mazei C16</name>
    <dbReference type="NCBI Taxonomy" id="1434113"/>
    <lineage>
        <taxon>Archaea</taxon>
        <taxon>Methanobacteriati</taxon>
        <taxon>Methanobacteriota</taxon>
        <taxon>Stenosarchaea group</taxon>
        <taxon>Methanomicrobia</taxon>
        <taxon>Methanosarcinales</taxon>
        <taxon>Methanosarcinaceae</taxon>
        <taxon>Methanosarcina</taxon>
    </lineage>
</organism>
<dbReference type="HOGENOM" id="CLU_046693_2_0_2"/>
<dbReference type="Pfam" id="PF13304">
    <property type="entry name" value="AAA_21"/>
    <property type="match status" value="1"/>
</dbReference>
<dbReference type="PANTHER" id="PTHR40396">
    <property type="entry name" value="ATPASE-LIKE PROTEIN"/>
    <property type="match status" value="1"/>
</dbReference>
<dbReference type="GeneID" id="24881489"/>
<dbReference type="InterPro" id="IPR027417">
    <property type="entry name" value="P-loop_NTPase"/>
</dbReference>
<evidence type="ECO:0000313" key="3">
    <source>
        <dbReference type="Proteomes" id="UP000033071"/>
    </source>
</evidence>
<dbReference type="Gene3D" id="3.40.50.300">
    <property type="entry name" value="P-loop containing nucleotide triphosphate hydrolases"/>
    <property type="match status" value="1"/>
</dbReference>
<dbReference type="InterPro" id="IPR003959">
    <property type="entry name" value="ATPase_AAA_core"/>
</dbReference>
<evidence type="ECO:0000313" key="2">
    <source>
        <dbReference type="EMBL" id="AKB71445.1"/>
    </source>
</evidence>
<dbReference type="GO" id="GO:0016887">
    <property type="term" value="F:ATP hydrolysis activity"/>
    <property type="evidence" value="ECO:0007669"/>
    <property type="project" value="InterPro"/>
</dbReference>
<proteinExistence type="predicted"/>
<dbReference type="PANTHER" id="PTHR40396:SF1">
    <property type="entry name" value="ATPASE AAA-TYPE CORE DOMAIN-CONTAINING PROTEIN"/>
    <property type="match status" value="1"/>
</dbReference>
<dbReference type="RefSeq" id="WP_048036871.1">
    <property type="nucleotide sequence ID" value="NZ_CP009514.1"/>
</dbReference>
<dbReference type="GO" id="GO:0005524">
    <property type="term" value="F:ATP binding"/>
    <property type="evidence" value="ECO:0007669"/>
    <property type="project" value="InterPro"/>
</dbReference>